<evidence type="ECO:0000256" key="3">
    <source>
        <dbReference type="ARBA" id="ARBA00005984"/>
    </source>
</evidence>
<gene>
    <name evidence="14" type="primary">LOC106468647</name>
</gene>
<evidence type="ECO:0000256" key="5">
    <source>
        <dbReference type="ARBA" id="ARBA00022553"/>
    </source>
</evidence>
<dbReference type="InterPro" id="IPR001952">
    <property type="entry name" value="Alkaline_phosphatase"/>
</dbReference>
<dbReference type="SMART" id="SM00098">
    <property type="entry name" value="alkPPc"/>
    <property type="match status" value="1"/>
</dbReference>
<keyword evidence="7 11" id="KW-0378">Hydrolase</keyword>
<evidence type="ECO:0000313" key="14">
    <source>
        <dbReference type="RefSeq" id="XP_013784535.2"/>
    </source>
</evidence>
<evidence type="ECO:0000256" key="2">
    <source>
        <dbReference type="ARBA" id="ARBA00001947"/>
    </source>
</evidence>
<evidence type="ECO:0000256" key="9">
    <source>
        <dbReference type="ARBA" id="ARBA00022842"/>
    </source>
</evidence>
<comment type="cofactor">
    <cofactor evidence="1">
        <name>Mg(2+)</name>
        <dbReference type="ChEBI" id="CHEBI:18420"/>
    </cofactor>
</comment>
<evidence type="ECO:0000256" key="8">
    <source>
        <dbReference type="ARBA" id="ARBA00022833"/>
    </source>
</evidence>
<keyword evidence="12" id="KW-0732">Signal</keyword>
<proteinExistence type="inferred from homology"/>
<evidence type="ECO:0000256" key="10">
    <source>
        <dbReference type="RuleBase" id="RU003946"/>
    </source>
</evidence>
<organism evidence="13 14">
    <name type="scientific">Limulus polyphemus</name>
    <name type="common">Atlantic horseshoe crab</name>
    <dbReference type="NCBI Taxonomy" id="6850"/>
    <lineage>
        <taxon>Eukaryota</taxon>
        <taxon>Metazoa</taxon>
        <taxon>Ecdysozoa</taxon>
        <taxon>Arthropoda</taxon>
        <taxon>Chelicerata</taxon>
        <taxon>Merostomata</taxon>
        <taxon>Xiphosura</taxon>
        <taxon>Limulidae</taxon>
        <taxon>Limulus</taxon>
    </lineage>
</organism>
<feature type="signal peptide" evidence="12">
    <location>
        <begin position="1"/>
        <end position="20"/>
    </location>
</feature>
<evidence type="ECO:0000256" key="11">
    <source>
        <dbReference type="RuleBase" id="RU003947"/>
    </source>
</evidence>
<sequence>MVLKRSIWLICCLLLHQVSQEECASYQKEDVKYWYSLSQRALRDSLALTLNNNVAKNVILFLGDGMSLPTIMAARVLKGQRMGRRGEETWLTWENFPHSCLIKTYNANTQVSDSASTATAYLCGVKNNYETVGVSAAANHSECFTTFGAEVSSILQWAQEEGKDTGFVTTARVTHATPAALYAHSVNRDWESDDKIPYNSTKCKDIARQLVEDVPGRDIKVILGGGRRHFFSNHIMDPEEDQYHLRKDGRDLVTEWTNDKARRHASFAFVTTTKEFQTININKTDYLLGLFSYSHMQYELERNKGPEGEPSIAEMTKTAIKMLQKNSNGYFLLIEGARIDHGHHDTLARHALEETLTLEKAVNEALLMTSRDDTLVIVTADHSQVMTVNGYAKRGTPILGFAGVSNVDNLPYTTLMYTNGPGYSKGGHRANLTGVDTTHKDYQQLSLVPMTEETHGGEDVALYAIGPMAHLFHGVQEQTYVAHAMAYTSCVGHNKEHCQKKPQEQYENCGVKSAFRNTLLAICFVVFFI</sequence>
<evidence type="ECO:0000256" key="6">
    <source>
        <dbReference type="ARBA" id="ARBA00022723"/>
    </source>
</evidence>
<keyword evidence="6" id="KW-0479">Metal-binding</keyword>
<feature type="chain" id="PRO_5046770271" description="Alkaline phosphatase" evidence="12">
    <location>
        <begin position="21"/>
        <end position="529"/>
    </location>
</feature>
<accession>A0ABM1BLQ0</accession>
<evidence type="ECO:0000256" key="12">
    <source>
        <dbReference type="SAM" id="SignalP"/>
    </source>
</evidence>
<keyword evidence="8 11" id="KW-0862">Zinc</keyword>
<dbReference type="Proteomes" id="UP000694941">
    <property type="component" value="Unplaced"/>
</dbReference>
<dbReference type="GeneID" id="106468647"/>
<dbReference type="PROSITE" id="PS00123">
    <property type="entry name" value="ALKALINE_PHOSPHATASE"/>
    <property type="match status" value="1"/>
</dbReference>
<protein>
    <recommendedName>
        <fullName evidence="4 11">Alkaline phosphatase</fullName>
        <ecNumber evidence="4 11">3.1.3.1</ecNumber>
    </recommendedName>
</protein>
<dbReference type="RefSeq" id="XP_013784535.2">
    <property type="nucleotide sequence ID" value="XM_013929081.2"/>
</dbReference>
<dbReference type="PANTHER" id="PTHR11596">
    <property type="entry name" value="ALKALINE PHOSPHATASE"/>
    <property type="match status" value="1"/>
</dbReference>
<evidence type="ECO:0000256" key="1">
    <source>
        <dbReference type="ARBA" id="ARBA00001946"/>
    </source>
</evidence>
<evidence type="ECO:0000256" key="7">
    <source>
        <dbReference type="ARBA" id="ARBA00022801"/>
    </source>
</evidence>
<keyword evidence="5" id="KW-0597">Phosphoprotein</keyword>
<comment type="cofactor">
    <cofactor evidence="2">
        <name>Zn(2+)</name>
        <dbReference type="ChEBI" id="CHEBI:29105"/>
    </cofactor>
</comment>
<evidence type="ECO:0000313" key="13">
    <source>
        <dbReference type="Proteomes" id="UP000694941"/>
    </source>
</evidence>
<dbReference type="CDD" id="cd16012">
    <property type="entry name" value="ALP"/>
    <property type="match status" value="1"/>
</dbReference>
<keyword evidence="9 11" id="KW-0460">Magnesium</keyword>
<dbReference type="InterPro" id="IPR017850">
    <property type="entry name" value="Alkaline_phosphatase_core_sf"/>
</dbReference>
<dbReference type="PANTHER" id="PTHR11596:SF5">
    <property type="entry name" value="ALKALINE PHOSPHATASE"/>
    <property type="match status" value="1"/>
</dbReference>
<reference evidence="14" key="1">
    <citation type="submission" date="2025-08" db="UniProtKB">
        <authorList>
            <consortium name="RefSeq"/>
        </authorList>
    </citation>
    <scope>IDENTIFICATION</scope>
    <source>
        <tissue evidence="14">Muscle</tissue>
    </source>
</reference>
<dbReference type="InterPro" id="IPR018299">
    <property type="entry name" value="Alkaline_phosphatase_AS"/>
</dbReference>
<dbReference type="PRINTS" id="PR00113">
    <property type="entry name" value="ALKPHPHTASE"/>
</dbReference>
<dbReference type="EC" id="3.1.3.1" evidence="4 11"/>
<keyword evidence="13" id="KW-1185">Reference proteome</keyword>
<name>A0ABM1BLQ0_LIMPO</name>
<comment type="catalytic activity">
    <reaction evidence="11">
        <text>a phosphate monoester + H2O = an alcohol + phosphate</text>
        <dbReference type="Rhea" id="RHEA:15017"/>
        <dbReference type="ChEBI" id="CHEBI:15377"/>
        <dbReference type="ChEBI" id="CHEBI:30879"/>
        <dbReference type="ChEBI" id="CHEBI:43474"/>
        <dbReference type="ChEBI" id="CHEBI:67140"/>
        <dbReference type="EC" id="3.1.3.1"/>
    </reaction>
</comment>
<dbReference type="Pfam" id="PF00245">
    <property type="entry name" value="Alk_phosphatase"/>
    <property type="match status" value="1"/>
</dbReference>
<dbReference type="SUPFAM" id="SSF53649">
    <property type="entry name" value="Alkaline phosphatase-like"/>
    <property type="match status" value="1"/>
</dbReference>
<dbReference type="Gene3D" id="3.40.720.10">
    <property type="entry name" value="Alkaline Phosphatase, subunit A"/>
    <property type="match status" value="1"/>
</dbReference>
<evidence type="ECO:0000256" key="4">
    <source>
        <dbReference type="ARBA" id="ARBA00012647"/>
    </source>
</evidence>
<comment type="similarity">
    <text evidence="3 10">Belongs to the alkaline phosphatase family.</text>
</comment>